<feature type="compositionally biased region" description="Basic and acidic residues" evidence="1">
    <location>
        <begin position="1"/>
        <end position="10"/>
    </location>
</feature>
<evidence type="ECO:0000313" key="3">
    <source>
        <dbReference type="Proteomes" id="UP000006174"/>
    </source>
</evidence>
<dbReference type="EMBL" id="CAGI01000197">
    <property type="protein sequence ID" value="CCF54940.1"/>
    <property type="molecule type" value="Genomic_DNA"/>
</dbReference>
<feature type="region of interest" description="Disordered" evidence="1">
    <location>
        <begin position="1"/>
        <end position="25"/>
    </location>
</feature>
<evidence type="ECO:0000313" key="2">
    <source>
        <dbReference type="EMBL" id="CCF54940.1"/>
    </source>
</evidence>
<protein>
    <submittedName>
        <fullName evidence="2">Uncharacterized protein</fullName>
    </submittedName>
</protein>
<keyword evidence="3" id="KW-1185">Reference proteome</keyword>
<sequence length="135" mass="14329">MCNSSEDRTLGLKKQGTARHMGKYRHSQYTAQKTRYGVAFGTTFFGIGRDAGINTDHESEHVAKTSSLTTSTANCPASKPELRSLPASFAATAWAAKSAAAPCSRSPGSDSGPYRSPAVNRSHILIDNLVPSLGQ</sequence>
<name>I2G6Z7_USTHO</name>
<feature type="compositionally biased region" description="Basic residues" evidence="1">
    <location>
        <begin position="16"/>
        <end position="25"/>
    </location>
</feature>
<organism evidence="2 3">
    <name type="scientific">Ustilago hordei</name>
    <name type="common">Barley covered smut fungus</name>
    <dbReference type="NCBI Taxonomy" id="120017"/>
    <lineage>
        <taxon>Eukaryota</taxon>
        <taxon>Fungi</taxon>
        <taxon>Dikarya</taxon>
        <taxon>Basidiomycota</taxon>
        <taxon>Ustilaginomycotina</taxon>
        <taxon>Ustilaginomycetes</taxon>
        <taxon>Ustilaginales</taxon>
        <taxon>Ustilaginaceae</taxon>
        <taxon>Ustilago</taxon>
    </lineage>
</organism>
<accession>I2G6Z7</accession>
<dbReference type="AlphaFoldDB" id="I2G6Z7"/>
<dbReference type="HOGENOM" id="CLU_1887298_0_0_1"/>
<gene>
    <name evidence="2" type="ORF">UHOR_01246</name>
</gene>
<evidence type="ECO:0000256" key="1">
    <source>
        <dbReference type="SAM" id="MobiDB-lite"/>
    </source>
</evidence>
<proteinExistence type="predicted"/>
<reference evidence="2 3" key="1">
    <citation type="journal article" date="2012" name="Plant Cell">
        <title>Genome comparison of barley and maize smut fungi reveals targeted loss of RNA silencing components and species-specific presence of transposable elements.</title>
        <authorList>
            <person name="Laurie J.D."/>
            <person name="Ali S."/>
            <person name="Linning R."/>
            <person name="Mannhaupt G."/>
            <person name="Wong P."/>
            <person name="Gueldener U."/>
            <person name="Muensterkoetter M."/>
            <person name="Moore R."/>
            <person name="Kahmann R."/>
            <person name="Bakkeren G."/>
            <person name="Schirawski J."/>
        </authorList>
    </citation>
    <scope>NUCLEOTIDE SEQUENCE [LARGE SCALE GENOMIC DNA]</scope>
    <source>
        <strain evidence="3">Uh4875-4</strain>
    </source>
</reference>
<comment type="caution">
    <text evidence="2">The sequence shown here is derived from an EMBL/GenBank/DDBJ whole genome shotgun (WGS) entry which is preliminary data.</text>
</comment>
<dbReference type="Proteomes" id="UP000006174">
    <property type="component" value="Unassembled WGS sequence"/>
</dbReference>